<evidence type="ECO:0000256" key="1">
    <source>
        <dbReference type="SAM" id="Phobius"/>
    </source>
</evidence>
<dbReference type="Pfam" id="PF01882">
    <property type="entry name" value="DUF58"/>
    <property type="match status" value="1"/>
</dbReference>
<accession>A0A081LCK6</accession>
<dbReference type="AlphaFoldDB" id="A0A081LCK6"/>
<comment type="caution">
    <text evidence="3">The sequence shown here is derived from an EMBL/GenBank/DDBJ whole genome shotgun (WGS) entry which is preliminary data.</text>
</comment>
<proteinExistence type="predicted"/>
<dbReference type="PANTHER" id="PTHR34351">
    <property type="entry name" value="SLR1927 PROTEIN-RELATED"/>
    <property type="match status" value="1"/>
</dbReference>
<name>A0A081LCK6_9BACI</name>
<feature type="transmembrane region" description="Helical" evidence="1">
    <location>
        <begin position="37"/>
        <end position="59"/>
    </location>
</feature>
<evidence type="ECO:0000313" key="3">
    <source>
        <dbReference type="EMBL" id="KEP26982.1"/>
    </source>
</evidence>
<dbReference type="eggNOG" id="COG1721">
    <property type="taxonomic scope" value="Bacteria"/>
</dbReference>
<keyword evidence="1" id="KW-0472">Membrane</keyword>
<dbReference type="Proteomes" id="UP000028091">
    <property type="component" value="Unassembled WGS sequence"/>
</dbReference>
<organism evidence="3 4">
    <name type="scientific">Bacillus zhangzhouensis</name>
    <dbReference type="NCBI Taxonomy" id="1178540"/>
    <lineage>
        <taxon>Bacteria</taxon>
        <taxon>Bacillati</taxon>
        <taxon>Bacillota</taxon>
        <taxon>Bacilli</taxon>
        <taxon>Bacillales</taxon>
        <taxon>Bacillaceae</taxon>
        <taxon>Bacillus</taxon>
    </lineage>
</organism>
<keyword evidence="1" id="KW-0812">Transmembrane</keyword>
<feature type="domain" description="DUF58" evidence="2">
    <location>
        <begin position="206"/>
        <end position="355"/>
    </location>
</feature>
<evidence type="ECO:0000259" key="2">
    <source>
        <dbReference type="Pfam" id="PF01882"/>
    </source>
</evidence>
<dbReference type="RefSeq" id="WP_034320331.1">
    <property type="nucleotide sequence ID" value="NZ_JOTP01000006.1"/>
</dbReference>
<dbReference type="InterPro" id="IPR002881">
    <property type="entry name" value="DUF58"/>
</dbReference>
<dbReference type="PANTHER" id="PTHR34351:SF2">
    <property type="entry name" value="DUF58 DOMAIN-CONTAINING PROTEIN"/>
    <property type="match status" value="1"/>
</dbReference>
<sequence>MKPQDRLAVSLWLRVMMLIILTAAAFCYAMFQGGFVSLFLFYAFLPYALYALMFALVPLRATAKRTLQHTRLKAGDMLSVDLEIKRTNPFPYVYVIIEDDPPDTFHLQEQIEMKQMLFPWFRKMWRFSYQLNDIARGEHHLTAVRIKTGDMFGFVEKEVIIPLEKKLLVYPKMLDLPVESADSVNENGGKAVHSWLNEPTNVTTGVREYQQGDRFAWVDWKTTARRGQLMTKEFEQNQTKDLVVFADFTDEVVFETVVSIAASVLQTAVKKGVPAGLVPLGDQHAFRVDQGELHLQDMLYYLTRVQYQPSRAPEYKPLAASEYLHSGKYVITGQLQEELAASLLGNRNKKNITVLLVKRAVDRLTTKEKLLVDRLKASGIRTTILFEEELHERTVR</sequence>
<protein>
    <recommendedName>
        <fullName evidence="2">DUF58 domain-containing protein</fullName>
    </recommendedName>
</protein>
<evidence type="ECO:0000313" key="4">
    <source>
        <dbReference type="Proteomes" id="UP000028091"/>
    </source>
</evidence>
<keyword evidence="1" id="KW-1133">Transmembrane helix</keyword>
<keyword evidence="4" id="KW-1185">Reference proteome</keyword>
<dbReference type="EMBL" id="JOTP01000006">
    <property type="protein sequence ID" value="KEP26982.1"/>
    <property type="molecule type" value="Genomic_DNA"/>
</dbReference>
<dbReference type="OrthoDB" id="140416at2"/>
<feature type="transmembrane region" description="Helical" evidence="1">
    <location>
        <begin position="12"/>
        <end position="31"/>
    </location>
</feature>
<reference evidence="3 4" key="1">
    <citation type="submission" date="2012-09" db="EMBL/GenBank/DDBJ databases">
        <title>Genome Sequence of Bacillus sp. DW5-4.</title>
        <authorList>
            <person name="Lai Q."/>
            <person name="Liu Y."/>
            <person name="Shao Z."/>
        </authorList>
    </citation>
    <scope>NUCLEOTIDE SEQUENCE [LARGE SCALE GENOMIC DNA]</scope>
    <source>
        <strain evidence="3 4">DW5-4</strain>
    </source>
</reference>
<gene>
    <name evidence="3" type="ORF">BA70_17370</name>
</gene>